<dbReference type="Proteomes" id="UP000494256">
    <property type="component" value="Unassembled WGS sequence"/>
</dbReference>
<comment type="caution">
    <text evidence="1">The sequence shown here is derived from an EMBL/GenBank/DDBJ whole genome shotgun (WGS) entry which is preliminary data.</text>
</comment>
<name>A0A8S1AP69_ARCPL</name>
<dbReference type="EMBL" id="CADEBD010000339">
    <property type="protein sequence ID" value="CAB3248406.1"/>
    <property type="molecule type" value="Genomic_DNA"/>
</dbReference>
<dbReference type="PANTHER" id="PTHR39953">
    <property type="entry name" value="RE54151P"/>
    <property type="match status" value="1"/>
</dbReference>
<dbReference type="PANTHER" id="PTHR39953:SF1">
    <property type="entry name" value="RE54151P"/>
    <property type="match status" value="1"/>
</dbReference>
<reference evidence="1 2" key="1">
    <citation type="submission" date="2020-04" db="EMBL/GenBank/DDBJ databases">
        <authorList>
            <person name="Wallbank WR R."/>
            <person name="Pardo Diaz C."/>
            <person name="Kozak K."/>
            <person name="Martin S."/>
            <person name="Jiggins C."/>
            <person name="Moest M."/>
            <person name="Warren A I."/>
            <person name="Byers J.R.P. K."/>
            <person name="Montejo-Kovacevich G."/>
            <person name="Yen C E."/>
        </authorList>
    </citation>
    <scope>NUCLEOTIDE SEQUENCE [LARGE SCALE GENOMIC DNA]</scope>
</reference>
<dbReference type="OrthoDB" id="423807at2759"/>
<dbReference type="InterPro" id="IPR011335">
    <property type="entry name" value="Restrct_endonuc-II-like"/>
</dbReference>
<dbReference type="AlphaFoldDB" id="A0A8S1AP69"/>
<evidence type="ECO:0000313" key="1">
    <source>
        <dbReference type="EMBL" id="CAB3248406.1"/>
    </source>
</evidence>
<dbReference type="InterPro" id="IPR011604">
    <property type="entry name" value="PDDEXK-like_dom_sf"/>
</dbReference>
<dbReference type="GO" id="GO:0006281">
    <property type="term" value="P:DNA repair"/>
    <property type="evidence" value="ECO:0007669"/>
    <property type="project" value="UniProtKB-ARBA"/>
</dbReference>
<protein>
    <submittedName>
        <fullName evidence="1">Uncharacterized protein</fullName>
    </submittedName>
</protein>
<accession>A0A8S1AP69</accession>
<dbReference type="SUPFAM" id="SSF52980">
    <property type="entry name" value="Restriction endonuclease-like"/>
    <property type="match status" value="1"/>
</dbReference>
<dbReference type="Gene3D" id="3.90.320.10">
    <property type="match status" value="1"/>
</dbReference>
<sequence length="133" mass="15168">MLAFICDEAIHDYTNFQTYLKKVFNDNVIKEINLKNLDQAENKYWHNIRQGRLTALKLYEAAHWRTDGALVQQILGGYKVPETKAIKRGTKLEARVLQATEEKLNLKIERSGFKLINGILGASPDGVGLRFCC</sequence>
<proteinExistence type="predicted"/>
<evidence type="ECO:0000313" key="2">
    <source>
        <dbReference type="Proteomes" id="UP000494256"/>
    </source>
</evidence>
<gene>
    <name evidence="1" type="ORF">APLA_LOCUS12362</name>
</gene>
<organism evidence="1 2">
    <name type="scientific">Arctia plantaginis</name>
    <name type="common">Wood tiger moth</name>
    <name type="synonym">Phalaena plantaginis</name>
    <dbReference type="NCBI Taxonomy" id="874455"/>
    <lineage>
        <taxon>Eukaryota</taxon>
        <taxon>Metazoa</taxon>
        <taxon>Ecdysozoa</taxon>
        <taxon>Arthropoda</taxon>
        <taxon>Hexapoda</taxon>
        <taxon>Insecta</taxon>
        <taxon>Pterygota</taxon>
        <taxon>Neoptera</taxon>
        <taxon>Endopterygota</taxon>
        <taxon>Lepidoptera</taxon>
        <taxon>Glossata</taxon>
        <taxon>Ditrysia</taxon>
        <taxon>Noctuoidea</taxon>
        <taxon>Erebidae</taxon>
        <taxon>Arctiinae</taxon>
        <taxon>Arctia</taxon>
    </lineage>
</organism>